<evidence type="ECO:0000256" key="10">
    <source>
        <dbReference type="RuleBase" id="RU367067"/>
    </source>
</evidence>
<feature type="compositionally biased region" description="Basic and acidic residues" evidence="12">
    <location>
        <begin position="169"/>
        <end position="185"/>
    </location>
</feature>
<dbReference type="GO" id="GO:0000727">
    <property type="term" value="P:double-strand break repair via break-induced replication"/>
    <property type="evidence" value="ECO:0007669"/>
    <property type="project" value="TreeGrafter"/>
</dbReference>
<dbReference type="PROSITE" id="PS50250">
    <property type="entry name" value="PCI"/>
    <property type="match status" value="1"/>
</dbReference>
<dbReference type="Pfam" id="PF10075">
    <property type="entry name" value="CSN8_PSD8_EIF3K"/>
    <property type="match status" value="1"/>
</dbReference>
<keyword evidence="8 10" id="KW-0131">Cell cycle</keyword>
<evidence type="ECO:0000256" key="6">
    <source>
        <dbReference type="ARBA" id="ARBA00022942"/>
    </source>
</evidence>
<keyword evidence="5 10" id="KW-0235">DNA replication</keyword>
<keyword evidence="15" id="KW-1185">Reference proteome</keyword>
<name>A0A6A6TNU0_9PLEO</name>
<dbReference type="PANTHER" id="PTHR28124">
    <property type="entry name" value="DNA REPLICATION REGULATOR SLD2"/>
    <property type="match status" value="1"/>
</dbReference>
<evidence type="ECO:0000259" key="13">
    <source>
        <dbReference type="PROSITE" id="PS50250"/>
    </source>
</evidence>
<reference evidence="14" key="1">
    <citation type="journal article" date="2020" name="Stud. Mycol.">
        <title>101 Dothideomycetes genomes: a test case for predicting lifestyles and emergence of pathogens.</title>
        <authorList>
            <person name="Haridas S."/>
            <person name="Albert R."/>
            <person name="Binder M."/>
            <person name="Bloem J."/>
            <person name="Labutti K."/>
            <person name="Salamov A."/>
            <person name="Andreopoulos B."/>
            <person name="Baker S."/>
            <person name="Barry K."/>
            <person name="Bills G."/>
            <person name="Bluhm B."/>
            <person name="Cannon C."/>
            <person name="Castanera R."/>
            <person name="Culley D."/>
            <person name="Daum C."/>
            <person name="Ezra D."/>
            <person name="Gonzalez J."/>
            <person name="Henrissat B."/>
            <person name="Kuo A."/>
            <person name="Liang C."/>
            <person name="Lipzen A."/>
            <person name="Lutzoni F."/>
            <person name="Magnuson J."/>
            <person name="Mondo S."/>
            <person name="Nolan M."/>
            <person name="Ohm R."/>
            <person name="Pangilinan J."/>
            <person name="Park H.-J."/>
            <person name="Ramirez L."/>
            <person name="Alfaro M."/>
            <person name="Sun H."/>
            <person name="Tritt A."/>
            <person name="Yoshinaga Y."/>
            <person name="Zwiers L.-H."/>
            <person name="Turgeon B."/>
            <person name="Goodwin S."/>
            <person name="Spatafora J."/>
            <person name="Crous P."/>
            <person name="Grigoriev I."/>
        </authorList>
    </citation>
    <scope>NUCLEOTIDE SEQUENCE</scope>
    <source>
        <strain evidence="14">CBS 122681</strain>
    </source>
</reference>
<evidence type="ECO:0000256" key="4">
    <source>
        <dbReference type="ARBA" id="ARBA00018363"/>
    </source>
</evidence>
<dbReference type="GO" id="GO:1902977">
    <property type="term" value="P:mitotic DNA replication preinitiation complex assembly"/>
    <property type="evidence" value="ECO:0007669"/>
    <property type="project" value="TreeGrafter"/>
</dbReference>
<evidence type="ECO:0000256" key="7">
    <source>
        <dbReference type="ARBA" id="ARBA00023242"/>
    </source>
</evidence>
<protein>
    <recommendedName>
        <fullName evidence="4 10">DNA replication regulator SLD2</fullName>
    </recommendedName>
</protein>
<dbReference type="GO" id="GO:0031261">
    <property type="term" value="C:DNA replication preinitiation complex"/>
    <property type="evidence" value="ECO:0007669"/>
    <property type="project" value="TreeGrafter"/>
</dbReference>
<feature type="domain" description="PCI" evidence="13">
    <location>
        <begin position="612"/>
        <end position="791"/>
    </location>
</feature>
<dbReference type="GO" id="GO:0008541">
    <property type="term" value="C:proteasome regulatory particle, lid subcomplex"/>
    <property type="evidence" value="ECO:0007669"/>
    <property type="project" value="UniProtKB-ARBA"/>
</dbReference>
<evidence type="ECO:0000256" key="11">
    <source>
        <dbReference type="SAM" id="Coils"/>
    </source>
</evidence>
<organism evidence="14 15">
    <name type="scientific">Lophiostoma macrostomum CBS 122681</name>
    <dbReference type="NCBI Taxonomy" id="1314788"/>
    <lineage>
        <taxon>Eukaryota</taxon>
        <taxon>Fungi</taxon>
        <taxon>Dikarya</taxon>
        <taxon>Ascomycota</taxon>
        <taxon>Pezizomycotina</taxon>
        <taxon>Dothideomycetes</taxon>
        <taxon>Pleosporomycetidae</taxon>
        <taxon>Pleosporales</taxon>
        <taxon>Lophiostomataceae</taxon>
        <taxon>Lophiostoma</taxon>
    </lineage>
</organism>
<evidence type="ECO:0000256" key="2">
    <source>
        <dbReference type="ARBA" id="ARBA00007276"/>
    </source>
</evidence>
<comment type="function">
    <text evidence="9 10">Has a role in the initiation of DNA replication. Required at S-phase checkpoint.</text>
</comment>
<feature type="region of interest" description="Disordered" evidence="12">
    <location>
        <begin position="161"/>
        <end position="225"/>
    </location>
</feature>
<gene>
    <name evidence="14" type="ORF">K491DRAFT_618739</name>
</gene>
<comment type="similarity">
    <text evidence="2 10">Belongs to the SLD2 family.</text>
</comment>
<dbReference type="AlphaFoldDB" id="A0A6A6TNU0"/>
<dbReference type="InterPro" id="IPR021110">
    <property type="entry name" value="DNA_rep_checkpnt_protein"/>
</dbReference>
<dbReference type="GO" id="GO:0006270">
    <property type="term" value="P:DNA replication initiation"/>
    <property type="evidence" value="ECO:0007669"/>
    <property type="project" value="UniProtKB-UniRule"/>
</dbReference>
<proteinExistence type="inferred from homology"/>
<dbReference type="OrthoDB" id="8775810at2759"/>
<feature type="compositionally biased region" description="Low complexity" evidence="12">
    <location>
        <begin position="489"/>
        <end position="525"/>
    </location>
</feature>
<feature type="region of interest" description="Disordered" evidence="12">
    <location>
        <begin position="55"/>
        <end position="108"/>
    </location>
</feature>
<evidence type="ECO:0000256" key="8">
    <source>
        <dbReference type="ARBA" id="ARBA00023306"/>
    </source>
</evidence>
<sequence length="810" mass="89346">MDNLGLEQRCNTLRKELKAWEKEFASQHDGRKAGRDDIKANAAVSQKYKEYNKTREILSGKAAPQTPSKRPASRKSAADVERTPKARARSLNTTPMKRKRDSGVGMAEEDATTEFFSPQGPAMIGPTPQRDGIVLGLFDLLPADTPSKRRSVLAEVVPNVLQTPSKSTAKAESETSLESRARGERTPQSTGKRFMLDRFVTPKKRKLDDGTGVGTPTSSLKGFSTPAFLRRNTSLDVVDEEDEATPRPAPWKRRGLGRSLSSMIQSMKQAEEDRLDEEAELMREFEMEAEGIVVAKKGKLEKVLVGDSQVVMPLGPDKGLESDEDDEKENEDGAGRRVWKKKGLKRQTRRVIMRPHFVKPLDPQPTAAQEDDSDVDADADAAVAETQLPAEPEASDQGLSDDASDYASDGSHTPKKRKAVPQKKAAAKEEKAGIVKNAARKVKATAHANYRKLKIKSKGGNGGGGRGRFGRRSPPRYYFPDAKPPAPKGRPAASRVIRTSSTTFTPPAPNTTTRAEKPSPSSKSSITIPRPLEPPSNMAEKELQDLLKQLHHTLSSHKYQQSTSLLSRAKVALLHLNALIPSENSPRKHLALARETLELGAVISIRLKDPVSFTRYFQQLQPFYSLPENVLPKEGGNSSKITGLYLLLLLSDGDYAGFHTLLETLEVAAAQTGKGLEEDVYIQYPIRLEQALMEGSYDRVWGETKSERVPSEEFGMFSEVLIGTIRKEIASCSEKAYPSIPVADAKSLLFLDSEGSVVKFAQECDWVVKDGRIYFPVQEDEYGQSKDILVTSDQVIEHTLGYARELETIV</sequence>
<feature type="coiled-coil region" evidence="11">
    <location>
        <begin position="260"/>
        <end position="288"/>
    </location>
</feature>
<evidence type="ECO:0000256" key="12">
    <source>
        <dbReference type="SAM" id="MobiDB-lite"/>
    </source>
</evidence>
<feature type="compositionally biased region" description="Basic residues" evidence="12">
    <location>
        <begin position="337"/>
        <end position="357"/>
    </location>
</feature>
<keyword evidence="6" id="KW-0647">Proteasome</keyword>
<dbReference type="EMBL" id="MU004292">
    <property type="protein sequence ID" value="KAF2661725.1"/>
    <property type="molecule type" value="Genomic_DNA"/>
</dbReference>
<dbReference type="Gene3D" id="1.25.40.990">
    <property type="match status" value="1"/>
</dbReference>
<keyword evidence="7 10" id="KW-0539">Nucleus</keyword>
<dbReference type="InterPro" id="IPR000717">
    <property type="entry name" value="PCI_dom"/>
</dbReference>
<feature type="compositionally biased region" description="Basic residues" evidence="12">
    <location>
        <begin position="438"/>
        <end position="457"/>
    </location>
</feature>
<dbReference type="Pfam" id="PF11719">
    <property type="entry name" value="Drc1-Sld2"/>
    <property type="match status" value="1"/>
</dbReference>
<evidence type="ECO:0000256" key="3">
    <source>
        <dbReference type="ARBA" id="ARBA00009627"/>
    </source>
</evidence>
<feature type="compositionally biased region" description="Acidic residues" evidence="12">
    <location>
        <begin position="369"/>
        <end position="379"/>
    </location>
</feature>
<dbReference type="Proteomes" id="UP000799324">
    <property type="component" value="Unassembled WGS sequence"/>
</dbReference>
<feature type="compositionally biased region" description="Acidic residues" evidence="12">
    <location>
        <begin position="322"/>
        <end position="332"/>
    </location>
</feature>
<keyword evidence="11" id="KW-0175">Coiled coil</keyword>
<feature type="region of interest" description="Disordered" evidence="12">
    <location>
        <begin position="238"/>
        <end position="258"/>
    </location>
</feature>
<evidence type="ECO:0000313" key="14">
    <source>
        <dbReference type="EMBL" id="KAF2661725.1"/>
    </source>
</evidence>
<dbReference type="FunFam" id="1.10.10.1460:FF:000001">
    <property type="entry name" value="DNA replication regulator Sld2"/>
    <property type="match status" value="1"/>
</dbReference>
<dbReference type="GO" id="GO:0003688">
    <property type="term" value="F:DNA replication origin binding"/>
    <property type="evidence" value="ECO:0007669"/>
    <property type="project" value="TreeGrafter"/>
</dbReference>
<dbReference type="InterPro" id="IPR033464">
    <property type="entry name" value="CSN8_PSD8_EIF3K"/>
</dbReference>
<comment type="subcellular location">
    <subcellularLocation>
        <location evidence="1 10">Nucleus</location>
    </subcellularLocation>
</comment>
<accession>A0A6A6TNU0</accession>
<dbReference type="Gene3D" id="1.10.10.1460">
    <property type="match status" value="1"/>
</dbReference>
<evidence type="ECO:0000256" key="5">
    <source>
        <dbReference type="ARBA" id="ARBA00022705"/>
    </source>
</evidence>
<dbReference type="FunFam" id="1.25.40.990:FF:000001">
    <property type="entry name" value="26S proteasome non-ATPase regulatory subunit"/>
    <property type="match status" value="1"/>
</dbReference>
<comment type="similarity">
    <text evidence="3">Belongs to the proteasome subunit S14 family.</text>
</comment>
<dbReference type="PANTHER" id="PTHR28124:SF1">
    <property type="entry name" value="DNA REPLICATION REGULATOR SLD2"/>
    <property type="match status" value="1"/>
</dbReference>
<evidence type="ECO:0000256" key="9">
    <source>
        <dbReference type="ARBA" id="ARBA00025253"/>
    </source>
</evidence>
<dbReference type="InterPro" id="IPR040203">
    <property type="entry name" value="Sld2"/>
</dbReference>
<evidence type="ECO:0000313" key="15">
    <source>
        <dbReference type="Proteomes" id="UP000799324"/>
    </source>
</evidence>
<dbReference type="CDD" id="cd22289">
    <property type="entry name" value="RecQL4_SLD2_NTD"/>
    <property type="match status" value="1"/>
</dbReference>
<dbReference type="GO" id="GO:0003697">
    <property type="term" value="F:single-stranded DNA binding"/>
    <property type="evidence" value="ECO:0007669"/>
    <property type="project" value="TreeGrafter"/>
</dbReference>
<feature type="region of interest" description="Disordered" evidence="12">
    <location>
        <begin position="305"/>
        <end position="536"/>
    </location>
</feature>
<evidence type="ECO:0000256" key="1">
    <source>
        <dbReference type="ARBA" id="ARBA00004123"/>
    </source>
</evidence>